<evidence type="ECO:0000256" key="1">
    <source>
        <dbReference type="ARBA" id="ARBA00004453"/>
    </source>
</evidence>
<comment type="caution">
    <text evidence="7">The sequence shown here is derived from an EMBL/GenBank/DDBJ whole genome shotgun (WGS) entry which is preliminary data.</text>
</comment>
<comment type="subcellular location">
    <subcellularLocation>
        <location evidence="1">Cytoplasm</location>
        <location evidence="1">Nucleoid</location>
    </subcellularLocation>
</comment>
<evidence type="ECO:0000256" key="4">
    <source>
        <dbReference type="ARBA" id="ARBA00023125"/>
    </source>
</evidence>
<dbReference type="RefSeq" id="WP_216873192.1">
    <property type="nucleotide sequence ID" value="NZ_JAERQM010000001.1"/>
</dbReference>
<dbReference type="PANTHER" id="PTHR38097:SF2">
    <property type="entry name" value="DNA-BINDING PROTEIN STPA"/>
    <property type="match status" value="1"/>
</dbReference>
<accession>A0ABS6H2K6</accession>
<evidence type="ECO:0000256" key="2">
    <source>
        <dbReference type="ARBA" id="ARBA00010610"/>
    </source>
</evidence>
<keyword evidence="4" id="KW-0238">DNA-binding</keyword>
<evidence type="ECO:0000313" key="8">
    <source>
        <dbReference type="Proteomes" id="UP000689967"/>
    </source>
</evidence>
<name>A0ABS6H2K6_9PROT</name>
<dbReference type="InterPro" id="IPR027444">
    <property type="entry name" value="H-NS_C_dom"/>
</dbReference>
<protein>
    <submittedName>
        <fullName evidence="7">H-NS histone family protein</fullName>
    </submittedName>
</protein>
<keyword evidence="3" id="KW-0963">Cytoplasm</keyword>
<evidence type="ECO:0000256" key="5">
    <source>
        <dbReference type="SAM" id="MobiDB-lite"/>
    </source>
</evidence>
<dbReference type="Proteomes" id="UP000689967">
    <property type="component" value="Unassembled WGS sequence"/>
</dbReference>
<evidence type="ECO:0000256" key="3">
    <source>
        <dbReference type="ARBA" id="ARBA00022490"/>
    </source>
</evidence>
<sequence>MTRESKMSVSDVISALENLSVAEIIQVIAAAEEQRDGRMESEKKELMEEFRAKAEAMGLSFDELVGTPPRRQATPSRGAKKAGKSSVEAKYRNPETGTTWSGRGRMPIWLKVAEAEGKSRENFAIKS</sequence>
<gene>
    <name evidence="7" type="ORF">JJQ90_04270</name>
</gene>
<comment type="similarity">
    <text evidence="2">Belongs to the histone-like protein H-NS family.</text>
</comment>
<dbReference type="EMBL" id="JAERQM010000001">
    <property type="protein sequence ID" value="MBU8542904.1"/>
    <property type="molecule type" value="Genomic_DNA"/>
</dbReference>
<evidence type="ECO:0000259" key="6">
    <source>
        <dbReference type="SMART" id="SM00528"/>
    </source>
</evidence>
<reference evidence="7 8" key="1">
    <citation type="submission" date="2021-01" db="EMBL/GenBank/DDBJ databases">
        <title>Roseomonas sp. nov, a bacterium isolated from an oil production mixture in Yumen Oilfield.</title>
        <authorList>
            <person name="Wu D."/>
        </authorList>
    </citation>
    <scope>NUCLEOTIDE SEQUENCE [LARGE SCALE GENOMIC DNA]</scope>
    <source>
        <strain evidence="7 8">ROY-5-3</strain>
    </source>
</reference>
<dbReference type="PANTHER" id="PTHR38097">
    <property type="match status" value="1"/>
</dbReference>
<feature type="region of interest" description="Disordered" evidence="5">
    <location>
        <begin position="61"/>
        <end position="103"/>
    </location>
</feature>
<dbReference type="Pfam" id="PF00816">
    <property type="entry name" value="Histone_HNS"/>
    <property type="match status" value="1"/>
</dbReference>
<organism evidence="7 8">
    <name type="scientific">Falsiroseomonas oleicola</name>
    <dbReference type="NCBI Taxonomy" id="2801474"/>
    <lineage>
        <taxon>Bacteria</taxon>
        <taxon>Pseudomonadati</taxon>
        <taxon>Pseudomonadota</taxon>
        <taxon>Alphaproteobacteria</taxon>
        <taxon>Acetobacterales</taxon>
        <taxon>Roseomonadaceae</taxon>
        <taxon>Falsiroseomonas</taxon>
    </lineage>
</organism>
<feature type="domain" description="DNA-binding protein H-NS-like C-terminal" evidence="6">
    <location>
        <begin position="81"/>
        <end position="125"/>
    </location>
</feature>
<proteinExistence type="inferred from homology"/>
<keyword evidence="8" id="KW-1185">Reference proteome</keyword>
<evidence type="ECO:0000313" key="7">
    <source>
        <dbReference type="EMBL" id="MBU8542904.1"/>
    </source>
</evidence>
<dbReference type="SMART" id="SM00528">
    <property type="entry name" value="HNS"/>
    <property type="match status" value="1"/>
</dbReference>